<dbReference type="AlphaFoldDB" id="S8B608"/>
<dbReference type="GO" id="GO:0005737">
    <property type="term" value="C:cytoplasm"/>
    <property type="evidence" value="ECO:0007669"/>
    <property type="project" value="TreeGrafter"/>
</dbReference>
<organism evidence="1 2">
    <name type="scientific">Penicillium oxalicum (strain 114-2 / CGMCC 5302)</name>
    <name type="common">Penicillium decumbens</name>
    <dbReference type="NCBI Taxonomy" id="933388"/>
    <lineage>
        <taxon>Eukaryota</taxon>
        <taxon>Fungi</taxon>
        <taxon>Dikarya</taxon>
        <taxon>Ascomycota</taxon>
        <taxon>Pezizomycotina</taxon>
        <taxon>Eurotiomycetes</taxon>
        <taxon>Eurotiomycetidae</taxon>
        <taxon>Eurotiales</taxon>
        <taxon>Aspergillaceae</taxon>
        <taxon>Penicillium</taxon>
    </lineage>
</organism>
<dbReference type="Pfam" id="PF00300">
    <property type="entry name" value="His_Phos_1"/>
    <property type="match status" value="1"/>
</dbReference>
<dbReference type="PhylomeDB" id="S8B608"/>
<protein>
    <submittedName>
        <fullName evidence="1">Uncharacterized protein</fullName>
    </submittedName>
</protein>
<dbReference type="GO" id="GO:0016791">
    <property type="term" value="F:phosphatase activity"/>
    <property type="evidence" value="ECO:0007669"/>
    <property type="project" value="TreeGrafter"/>
</dbReference>
<dbReference type="InterPro" id="IPR050275">
    <property type="entry name" value="PGM_Phosphatase"/>
</dbReference>
<dbReference type="InterPro" id="IPR013078">
    <property type="entry name" value="His_Pase_superF_clade-1"/>
</dbReference>
<dbReference type="SUPFAM" id="SSF53254">
    <property type="entry name" value="Phosphoglycerate mutase-like"/>
    <property type="match status" value="1"/>
</dbReference>
<evidence type="ECO:0000313" key="1">
    <source>
        <dbReference type="EMBL" id="EPS30077.1"/>
    </source>
</evidence>
<dbReference type="PANTHER" id="PTHR48100">
    <property type="entry name" value="BROAD-SPECIFICITY PHOSPHATASE YOR283W-RELATED"/>
    <property type="match status" value="1"/>
</dbReference>
<dbReference type="CDD" id="cd07067">
    <property type="entry name" value="HP_PGM_like"/>
    <property type="match status" value="1"/>
</dbReference>
<dbReference type="InterPro" id="IPR029033">
    <property type="entry name" value="His_PPase_superfam"/>
</dbReference>
<keyword evidence="2" id="KW-1185">Reference proteome</keyword>
<accession>S8B608</accession>
<dbReference type="Proteomes" id="UP000019376">
    <property type="component" value="Unassembled WGS sequence"/>
</dbReference>
<name>S8B608_PENO1</name>
<dbReference type="OrthoDB" id="496981at2759"/>
<dbReference type="eggNOG" id="KOG4754">
    <property type="taxonomic scope" value="Eukaryota"/>
</dbReference>
<dbReference type="Gene3D" id="3.40.50.1240">
    <property type="entry name" value="Phosphoglycerate mutase-like"/>
    <property type="match status" value="1"/>
</dbReference>
<evidence type="ECO:0000313" key="2">
    <source>
        <dbReference type="Proteomes" id="UP000019376"/>
    </source>
</evidence>
<dbReference type="SMART" id="SM00855">
    <property type="entry name" value="PGAM"/>
    <property type="match status" value="1"/>
</dbReference>
<sequence>MFSFSTVPGYFLQDDPSTDPDTFDYSIRNFGLIPQHYDSDPSGSQDQSPWQRFAQHVVHLNEIADQGTMYKVLFLGRHGEGVHNVAERRYGTKAWDEYWSLQDGDEHGPWIDAHLTATGIAQAQTAHDAWAKQLALGMPFPESFYVSPLHRCCQTAQVTFGGLRSPGTHLFQPLVKELLRETMGEHTCDRRSTKSAIAAEFPRYRFEPGFTEQDELWDPKIRESDELRNKRLKDLLRDVFASDENIFVSLTAHSGAITSILEVTGHRKFPLATGAVIPVVVKARKMRDSQNHVLDGK</sequence>
<gene>
    <name evidence="1" type="ORF">PDE_05027</name>
</gene>
<reference evidence="1 2" key="1">
    <citation type="journal article" date="2013" name="PLoS ONE">
        <title>Genomic and secretomic analyses reveal unique features of the lignocellulolytic enzyme system of Penicillium decumbens.</title>
        <authorList>
            <person name="Liu G."/>
            <person name="Zhang L."/>
            <person name="Wei X."/>
            <person name="Zou G."/>
            <person name="Qin Y."/>
            <person name="Ma L."/>
            <person name="Li J."/>
            <person name="Zheng H."/>
            <person name="Wang S."/>
            <person name="Wang C."/>
            <person name="Xun L."/>
            <person name="Zhao G.-P."/>
            <person name="Zhou Z."/>
            <person name="Qu Y."/>
        </authorList>
    </citation>
    <scope>NUCLEOTIDE SEQUENCE [LARGE SCALE GENOMIC DNA]</scope>
    <source>
        <strain evidence="2">114-2 / CGMCC 5302</strain>
    </source>
</reference>
<proteinExistence type="predicted"/>
<dbReference type="EMBL" id="KB644412">
    <property type="protein sequence ID" value="EPS30077.1"/>
    <property type="molecule type" value="Genomic_DNA"/>
</dbReference>
<dbReference type="PANTHER" id="PTHR48100:SF1">
    <property type="entry name" value="HISTIDINE PHOSPHATASE FAMILY PROTEIN-RELATED"/>
    <property type="match status" value="1"/>
</dbReference>
<dbReference type="HOGENOM" id="CLU_039184_0_1_1"/>